<feature type="compositionally biased region" description="Polar residues" evidence="1">
    <location>
        <begin position="769"/>
        <end position="778"/>
    </location>
</feature>
<feature type="transmembrane region" description="Helical" evidence="2">
    <location>
        <begin position="193"/>
        <end position="215"/>
    </location>
</feature>
<dbReference type="GO" id="GO:0016020">
    <property type="term" value="C:membrane"/>
    <property type="evidence" value="ECO:0007669"/>
    <property type="project" value="TreeGrafter"/>
</dbReference>
<dbReference type="InterPro" id="IPR040241">
    <property type="entry name" value="TRP_Flc/Pkd2-like"/>
</dbReference>
<keyword evidence="2" id="KW-0812">Transmembrane</keyword>
<feature type="compositionally biased region" description="Polar residues" evidence="1">
    <location>
        <begin position="824"/>
        <end position="842"/>
    </location>
</feature>
<keyword evidence="6" id="KW-1185">Reference proteome</keyword>
<dbReference type="InterPro" id="IPR010308">
    <property type="entry name" value="TRP_C"/>
</dbReference>
<accession>A0A067QND8</accession>
<sequence>MRRRQMNPASLLFPLLLSLLLLWPTQIRCQPATLQFDDCFTGQQDQKLNISTIYGQVLESESMGRYLNFTILGDSPANISGYASDSNNLATLFTTTSMLTFTTWDNSSYFCQTLRPPSPLYTPDNTSFYCPIPAGPFAFTSTVPFQGSKYDLVTLDTRLRAVDPYSNEIFCADVQTTPIYSGPLGSVYGNASIIFWVTVALAAAYWLNVGIARIVSALGRGVARTGPGIWHKVESGGFILASAISGERLAKSPALMRYCTPSFRDIMFHTQWCAALSMVAVQWPAFVYPLLAQTGWSTLSYNISLTPSAHSPSAHWYPLSTDTYSPPDAFASQLSDPTSSLFVNTSTPNILFTLPRSSSPGIASFAYTIGVRPQDLWGVCMVVFFGIVAGCVVLSVVLWALDGLVGVISESMGGGSTGPGGLGASGGRLAGARSPRYSTGSKDLLDGVGVGGGIPGTGAEEEAKSHSSHFLFRAASRIPISSNKSWWKFRHSPSSFHGSVLHGNLVRILILFHLPITIFSCHQMTLGKAHGASLTSTILSAFSFIIFSLILPILLITRLTLTSTSKLYDETRTLLSFGPLYNHYRYGSQLFACLLFATNLAFGITIGCGQASGTVQAVVILVVELGSALGTSVWLPWGQGASMGLISFLFCVGRIVVAVLLVILTPTVSIGEAAGAWVAYAILFIMALIYLAFALMLMIKFIEAGIRIFGGIGFDRSRHVVDSGLLGACGLMGCFGSRRRHKSRSRHRYRASEIQRPSEFSLSAPRKQPSPTLASSGPPSVLKPEQALKPYKEDSDDESGHIMGTWQPFPRAGYNSVGSGSGTGRHSVQASASEAAPSTQSGFARVGGGRAHFDNPYAITAGSTVSFPSYERRGTGSTMGTPGTPKLDEEDSPPPTPSVAAQPHAVLSSSHLPAGAMAPSHIRTKSQTAIIEDASVLFSNSTTSFTPEPLSMDVPSTIVTDPEGQLSSSNLEREGSGEDEGIYIKKKHWYQFRKPRRYSEGNNLRAASVDETPPAPPAETGRSFVVIREKRPGTGSSSGRDYSTPTPAGPSTSDPTQPPRPFLVIRDPSPSRGSSSS</sequence>
<evidence type="ECO:0000313" key="6">
    <source>
        <dbReference type="Proteomes" id="UP000027265"/>
    </source>
</evidence>
<feature type="region of interest" description="Disordered" evidence="1">
    <location>
        <begin position="867"/>
        <end position="921"/>
    </location>
</feature>
<dbReference type="EMBL" id="KL197709">
    <property type="protein sequence ID" value="KDQ64151.1"/>
    <property type="molecule type" value="Genomic_DNA"/>
</dbReference>
<dbReference type="Proteomes" id="UP000027265">
    <property type="component" value="Unassembled WGS sequence"/>
</dbReference>
<protein>
    <recommendedName>
        <fullName evidence="4">TRP C-terminal domain-containing protein</fullName>
    </recommendedName>
</protein>
<feature type="compositionally biased region" description="Low complexity" evidence="1">
    <location>
        <begin position="1068"/>
        <end position="1077"/>
    </location>
</feature>
<feature type="chain" id="PRO_5001644176" description="TRP C-terminal domain-containing protein" evidence="3">
    <location>
        <begin position="30"/>
        <end position="1077"/>
    </location>
</feature>
<feature type="region of interest" description="Disordered" evidence="1">
    <location>
        <begin position="994"/>
        <end position="1077"/>
    </location>
</feature>
<feature type="domain" description="TRP C-terminal" evidence="4">
    <location>
        <begin position="498"/>
        <end position="703"/>
    </location>
</feature>
<dbReference type="InParanoid" id="A0A067QND8"/>
<organism evidence="5 6">
    <name type="scientific">Jaapia argillacea MUCL 33604</name>
    <dbReference type="NCBI Taxonomy" id="933084"/>
    <lineage>
        <taxon>Eukaryota</taxon>
        <taxon>Fungi</taxon>
        <taxon>Dikarya</taxon>
        <taxon>Basidiomycota</taxon>
        <taxon>Agaricomycotina</taxon>
        <taxon>Agaricomycetes</taxon>
        <taxon>Agaricomycetidae</taxon>
        <taxon>Jaapiales</taxon>
        <taxon>Jaapiaceae</taxon>
        <taxon>Jaapia</taxon>
    </lineage>
</organism>
<feature type="signal peptide" evidence="3">
    <location>
        <begin position="1"/>
        <end position="29"/>
    </location>
</feature>
<feature type="transmembrane region" description="Helical" evidence="2">
    <location>
        <begin position="376"/>
        <end position="401"/>
    </location>
</feature>
<dbReference type="GO" id="GO:0055085">
    <property type="term" value="P:transmembrane transport"/>
    <property type="evidence" value="ECO:0007669"/>
    <property type="project" value="TreeGrafter"/>
</dbReference>
<evidence type="ECO:0000256" key="2">
    <source>
        <dbReference type="SAM" id="Phobius"/>
    </source>
</evidence>
<dbReference type="PANTHER" id="PTHR31145:SF6">
    <property type="entry name" value="INTEGRAL MEMBRANE PROTEIN (AFU_ORTHOLOGUE AFUA_7G01610)"/>
    <property type="match status" value="1"/>
</dbReference>
<feature type="region of interest" description="Disordered" evidence="1">
    <location>
        <begin position="745"/>
        <end position="784"/>
    </location>
</feature>
<evidence type="ECO:0000259" key="4">
    <source>
        <dbReference type="Pfam" id="PF06011"/>
    </source>
</evidence>
<feature type="transmembrane region" description="Helical" evidence="2">
    <location>
        <begin position="538"/>
        <end position="561"/>
    </location>
</feature>
<feature type="region of interest" description="Disordered" evidence="1">
    <location>
        <begin position="943"/>
        <end position="980"/>
    </location>
</feature>
<evidence type="ECO:0000256" key="3">
    <source>
        <dbReference type="SAM" id="SignalP"/>
    </source>
</evidence>
<keyword evidence="3" id="KW-0732">Signal</keyword>
<feature type="region of interest" description="Disordered" evidence="1">
    <location>
        <begin position="813"/>
        <end position="843"/>
    </location>
</feature>
<reference evidence="6" key="1">
    <citation type="journal article" date="2014" name="Proc. Natl. Acad. Sci. U.S.A.">
        <title>Extensive sampling of basidiomycete genomes demonstrates inadequacy of the white-rot/brown-rot paradigm for wood decay fungi.</title>
        <authorList>
            <person name="Riley R."/>
            <person name="Salamov A.A."/>
            <person name="Brown D.W."/>
            <person name="Nagy L.G."/>
            <person name="Floudas D."/>
            <person name="Held B.W."/>
            <person name="Levasseur A."/>
            <person name="Lombard V."/>
            <person name="Morin E."/>
            <person name="Otillar R."/>
            <person name="Lindquist E.A."/>
            <person name="Sun H."/>
            <person name="LaButti K.M."/>
            <person name="Schmutz J."/>
            <person name="Jabbour D."/>
            <person name="Luo H."/>
            <person name="Baker S.E."/>
            <person name="Pisabarro A.G."/>
            <person name="Walton J.D."/>
            <person name="Blanchette R.A."/>
            <person name="Henrissat B."/>
            <person name="Martin F."/>
            <person name="Cullen D."/>
            <person name="Hibbett D.S."/>
            <person name="Grigoriev I.V."/>
        </authorList>
    </citation>
    <scope>NUCLEOTIDE SEQUENCE [LARGE SCALE GENOMIC DNA]</scope>
    <source>
        <strain evidence="6">MUCL 33604</strain>
    </source>
</reference>
<dbReference type="STRING" id="933084.A0A067QND8"/>
<dbReference type="HOGENOM" id="CLU_007074_0_0_1"/>
<dbReference type="OrthoDB" id="5312224at2759"/>
<feature type="transmembrane region" description="Helical" evidence="2">
    <location>
        <begin position="677"/>
        <end position="699"/>
    </location>
</feature>
<feature type="transmembrane region" description="Helical" evidence="2">
    <location>
        <begin position="586"/>
        <end position="606"/>
    </location>
</feature>
<feature type="transmembrane region" description="Helical" evidence="2">
    <location>
        <begin position="643"/>
        <end position="665"/>
    </location>
</feature>
<keyword evidence="2" id="KW-0472">Membrane</keyword>
<dbReference type="AlphaFoldDB" id="A0A067QND8"/>
<keyword evidence="2" id="KW-1133">Transmembrane helix</keyword>
<dbReference type="Pfam" id="PF06011">
    <property type="entry name" value="TRP"/>
    <property type="match status" value="1"/>
</dbReference>
<feature type="transmembrane region" description="Helical" evidence="2">
    <location>
        <begin position="618"/>
        <end position="637"/>
    </location>
</feature>
<proteinExistence type="predicted"/>
<gene>
    <name evidence="5" type="ORF">JAAARDRAFT_166156</name>
</gene>
<feature type="compositionally biased region" description="Low complexity" evidence="1">
    <location>
        <begin position="875"/>
        <end position="885"/>
    </location>
</feature>
<evidence type="ECO:0000256" key="1">
    <source>
        <dbReference type="SAM" id="MobiDB-lite"/>
    </source>
</evidence>
<evidence type="ECO:0000313" key="5">
    <source>
        <dbReference type="EMBL" id="KDQ64151.1"/>
    </source>
</evidence>
<dbReference type="PANTHER" id="PTHR31145">
    <property type="entry name" value="INTEGRAL MEMBRANE PROTEIN (AFU_ORTHOLOGUE AFUA_7G01610)"/>
    <property type="match status" value="1"/>
</dbReference>
<name>A0A067QND8_9AGAM</name>
<feature type="transmembrane region" description="Helical" evidence="2">
    <location>
        <begin position="505"/>
        <end position="526"/>
    </location>
</feature>
<feature type="compositionally biased region" description="Polar residues" evidence="1">
    <location>
        <begin position="1034"/>
        <end position="1055"/>
    </location>
</feature>